<dbReference type="Proteomes" id="UP000001116">
    <property type="component" value="Plasmid pKRAD01"/>
</dbReference>
<dbReference type="EMBL" id="CP000751">
    <property type="protein sequence ID" value="ABS06120.1"/>
    <property type="molecule type" value="Genomic_DNA"/>
</dbReference>
<evidence type="ECO:0000256" key="1">
    <source>
        <dbReference type="SAM" id="MobiDB-lite"/>
    </source>
</evidence>
<dbReference type="HOGENOM" id="CLU_2093558_0_0_11"/>
<dbReference type="RefSeq" id="WP_012001902.1">
    <property type="nucleotide sequence ID" value="NC_009806.1"/>
</dbReference>
<feature type="compositionally biased region" description="Basic and acidic residues" evidence="1">
    <location>
        <begin position="1"/>
        <end position="12"/>
    </location>
</feature>
<proteinExistence type="predicted"/>
<evidence type="ECO:0000313" key="3">
    <source>
        <dbReference type="Proteomes" id="UP000001116"/>
    </source>
</evidence>
<gene>
    <name evidence="2" type="ordered locus">Krad_4661</name>
</gene>
<dbReference type="KEGG" id="kra:Krad_4661"/>
<accession>A6WH31</accession>
<dbReference type="AlphaFoldDB" id="A6WH31"/>
<feature type="region of interest" description="Disordered" evidence="1">
    <location>
        <begin position="1"/>
        <end position="30"/>
    </location>
</feature>
<reference evidence="3" key="1">
    <citation type="journal article" date="2008" name="PLoS ONE">
        <title>Survival in nuclear waste, extreme resistance, and potential applications gleaned from the genome sequence of Kineococcus radiotolerans SRS30216.</title>
        <authorList>
            <person name="Bagwell C.E."/>
            <person name="Bhat S."/>
            <person name="Hawkins G.M."/>
            <person name="Smith B.W."/>
            <person name="Biswas T."/>
            <person name="Hoover T.R."/>
            <person name="Saunders E."/>
            <person name="Han C.S."/>
            <person name="Tsodikov O.V."/>
            <person name="Shimkets L.J."/>
        </authorList>
    </citation>
    <scope>NUCLEOTIDE SEQUENCE [LARGE SCALE GENOMIC DNA]</scope>
    <source>
        <strain evidence="3">ATCC BAA-149 / DSM 14245 / SRS30216</strain>
    </source>
</reference>
<organism evidence="2 3">
    <name type="scientific">Kineococcus radiotolerans (strain ATCC BAA-149 / DSM 14245 / SRS30216)</name>
    <dbReference type="NCBI Taxonomy" id="266940"/>
    <lineage>
        <taxon>Bacteria</taxon>
        <taxon>Bacillati</taxon>
        <taxon>Actinomycetota</taxon>
        <taxon>Actinomycetes</taxon>
        <taxon>Kineosporiales</taxon>
        <taxon>Kineosporiaceae</taxon>
        <taxon>Kineococcus</taxon>
    </lineage>
</organism>
<keyword evidence="2" id="KW-0614">Plasmid</keyword>
<sequence>MSLFDRRGRGERANPPASTSTSAGGAAARTGLASEPGSFFLAYLCPVGEALTPRTPFVKLRVNAKDMTDLVTRSCGAPPLTALDELSGCFYDIRFIPGSESSQLVACATFSRRNEI</sequence>
<protein>
    <submittedName>
        <fullName evidence="2">Uncharacterized protein</fullName>
    </submittedName>
</protein>
<name>A6WH31_KINRD</name>
<geneLocation type="plasmid" evidence="2 3">
    <name>pKRAD01</name>
</geneLocation>
<evidence type="ECO:0000313" key="2">
    <source>
        <dbReference type="EMBL" id="ABS06120.1"/>
    </source>
</evidence>
<keyword evidence="3" id="KW-1185">Reference proteome</keyword>
<feature type="compositionally biased region" description="Low complexity" evidence="1">
    <location>
        <begin position="17"/>
        <end position="30"/>
    </location>
</feature>